<organism evidence="3 4">
    <name type="scientific">Rhynchosporium graminicola</name>
    <dbReference type="NCBI Taxonomy" id="2792576"/>
    <lineage>
        <taxon>Eukaryota</taxon>
        <taxon>Fungi</taxon>
        <taxon>Dikarya</taxon>
        <taxon>Ascomycota</taxon>
        <taxon>Pezizomycotina</taxon>
        <taxon>Leotiomycetes</taxon>
        <taxon>Helotiales</taxon>
        <taxon>Ploettnerulaceae</taxon>
        <taxon>Rhynchosporium</taxon>
    </lineage>
</organism>
<dbReference type="Proteomes" id="UP000178129">
    <property type="component" value="Unassembled WGS sequence"/>
</dbReference>
<dbReference type="EMBL" id="FJUW01000033">
    <property type="protein sequence ID" value="CZT04750.1"/>
    <property type="molecule type" value="Genomic_DNA"/>
</dbReference>
<evidence type="ECO:0000313" key="3">
    <source>
        <dbReference type="EMBL" id="CZT04750.1"/>
    </source>
</evidence>
<evidence type="ECO:0000313" key="4">
    <source>
        <dbReference type="Proteomes" id="UP000178129"/>
    </source>
</evidence>
<sequence length="452" mass="50841">MDGQGDTEMDACPAQHALSPIAPLAESTNMAPQSSQNSTGSRSHNLRSLIEGMGTDQRQKENEPPAKTPLTNSVPSSVMVIDISSDDDAIMAKPSQGAKKRQRPTIAKALTKAQKKARNRLAQQQQQKQSQHRGMTLRSATAVTSQKPLPASPPIRRHLEISASQQREIQRNQKSSFEAYRNASAAGYLCYLPFATQHSILQSIQNLLEECLFEFAKARVPHVLTAARWHTHHAGELNLWWPVFRNVMNALPKEAIDHSQLDSSIGNLFDRIKHIRHITVHRIQEMPMSSVEWMTKDAASLALALGDNDRGSRLLELYKRVKDVCDRAQAALEPTAVRRGQLKVGEEEIRSLEDQRAQIDQRLAVLRGEQLRFLDVKECTEQIGDELLGPLKDLDSFMVYWRLSWDNCLETDTFDRSEFKTVIIVQPGVVDFCNNAFMRALKFHGVPQLISV</sequence>
<dbReference type="InParanoid" id="A0A1E1L2N4"/>
<name>A0A1E1L2N4_9HELO</name>
<reference evidence="4" key="1">
    <citation type="submission" date="2016-03" db="EMBL/GenBank/DDBJ databases">
        <authorList>
            <person name="Ploux O."/>
        </authorList>
    </citation>
    <scope>NUCLEOTIDE SEQUENCE [LARGE SCALE GENOMIC DNA]</scope>
    <source>
        <strain evidence="4">UK7</strain>
    </source>
</reference>
<feature type="compositionally biased region" description="Polar residues" evidence="2">
    <location>
        <begin position="138"/>
        <end position="147"/>
    </location>
</feature>
<feature type="compositionally biased region" description="Polar residues" evidence="2">
    <location>
        <begin position="26"/>
        <end position="43"/>
    </location>
</feature>
<proteinExistence type="predicted"/>
<dbReference type="AlphaFoldDB" id="A0A1E1L2N4"/>
<gene>
    <name evidence="3" type="ORF">RCO7_10739</name>
</gene>
<keyword evidence="1" id="KW-0175">Coiled coil</keyword>
<feature type="region of interest" description="Disordered" evidence="2">
    <location>
        <begin position="1"/>
        <end position="77"/>
    </location>
</feature>
<accession>A0A1E1L2N4</accession>
<feature type="compositionally biased region" description="Low complexity" evidence="2">
    <location>
        <begin position="120"/>
        <end position="133"/>
    </location>
</feature>
<dbReference type="STRING" id="914237.A0A1E1L2N4"/>
<keyword evidence="4" id="KW-1185">Reference proteome</keyword>
<protein>
    <submittedName>
        <fullName evidence="3">Uncharacterized protein</fullName>
    </submittedName>
</protein>
<evidence type="ECO:0000256" key="1">
    <source>
        <dbReference type="SAM" id="Coils"/>
    </source>
</evidence>
<feature type="coiled-coil region" evidence="1">
    <location>
        <begin position="342"/>
        <end position="369"/>
    </location>
</feature>
<comment type="caution">
    <text evidence="3">The sequence shown here is derived from an EMBL/GenBank/DDBJ whole genome shotgun (WGS) entry which is preliminary data.</text>
</comment>
<evidence type="ECO:0000256" key="2">
    <source>
        <dbReference type="SAM" id="MobiDB-lite"/>
    </source>
</evidence>
<feature type="region of interest" description="Disordered" evidence="2">
    <location>
        <begin position="110"/>
        <end position="154"/>
    </location>
</feature>